<gene>
    <name evidence="1" type="ORF">BHF72_1211</name>
</gene>
<dbReference type="EMBL" id="MKGI01000005">
    <property type="protein sequence ID" value="OEL12456.1"/>
    <property type="molecule type" value="Genomic_DNA"/>
</dbReference>
<comment type="caution">
    <text evidence="1">The sequence shown here is derived from an EMBL/GenBank/DDBJ whole genome shotgun (WGS) entry which is preliminary data.</text>
</comment>
<accession>A0A1E5UHW0</accession>
<name>A0A1E5UHW0_9FLAO</name>
<dbReference type="KEGG" id="cnr:EB819_06670"/>
<evidence type="ECO:0000313" key="1">
    <source>
        <dbReference type="EMBL" id="OEL12456.1"/>
    </source>
</evidence>
<dbReference type="AlphaFoldDB" id="A0A1E5UHW0"/>
<dbReference type="Proteomes" id="UP000095601">
    <property type="component" value="Unassembled WGS sequence"/>
</dbReference>
<keyword evidence="2" id="KW-1185">Reference proteome</keyword>
<dbReference type="RefSeq" id="WP_069796765.1">
    <property type="nucleotide sequence ID" value="NZ_CP034157.1"/>
</dbReference>
<proteinExistence type="predicted"/>
<dbReference type="STRING" id="237258.SAMN04489756_10211"/>
<reference evidence="1 2" key="1">
    <citation type="submission" date="2016-09" db="EMBL/GenBank/DDBJ databases">
        <authorList>
            <person name="Capua I."/>
            <person name="De Benedictis P."/>
            <person name="Joannis T."/>
            <person name="Lombin L.H."/>
            <person name="Cattoli G."/>
        </authorList>
    </citation>
    <scope>NUCLEOTIDE SEQUENCE [LARGE SCALE GENOMIC DNA]</scope>
    <source>
        <strain evidence="1 2">NRS-1</strain>
    </source>
</reference>
<protein>
    <submittedName>
        <fullName evidence="1">Uncharacterized protein</fullName>
    </submittedName>
</protein>
<organism evidence="1 2">
    <name type="scientific">Cloacibacterium normanense</name>
    <dbReference type="NCBI Taxonomy" id="237258"/>
    <lineage>
        <taxon>Bacteria</taxon>
        <taxon>Pseudomonadati</taxon>
        <taxon>Bacteroidota</taxon>
        <taxon>Flavobacteriia</taxon>
        <taxon>Flavobacteriales</taxon>
        <taxon>Weeksellaceae</taxon>
    </lineage>
</organism>
<sequence>MHYGKKILEFMVGNFKIYTGFGNYKQAEEFAQKTNGELTEIVYHDGKIEPEFSDKAKLVEKKMPFNVELSEDYTVFYSNDEFFEKYTPAEHEQNYDCENQNTLNAQNVIIFNGDYHNSPCLKERLKKLANSHFYELAVKVSI</sequence>
<evidence type="ECO:0000313" key="2">
    <source>
        <dbReference type="Proteomes" id="UP000095601"/>
    </source>
</evidence>